<gene>
    <name evidence="2" type="ORF">BcFMB_05090</name>
</gene>
<accession>A0A2D3D5J3</accession>
<organism evidence="2 3">
    <name type="scientific">Bifidobacterium choerinum</name>
    <dbReference type="NCBI Taxonomy" id="35760"/>
    <lineage>
        <taxon>Bacteria</taxon>
        <taxon>Bacillati</taxon>
        <taxon>Actinomycetota</taxon>
        <taxon>Actinomycetes</taxon>
        <taxon>Bifidobacteriales</taxon>
        <taxon>Bifidobacteriaceae</taxon>
        <taxon>Bifidobacterium</taxon>
    </lineage>
</organism>
<sequence>MMLLKKLYKIVGSVSFRASSRRARRGSALPAPVSSVISSNCHLVQLFGTDMHSRTSMSREHGGSKAGQNHRDAHPDDDGRDDGDGEDAAQVMAALVSTFRFMLVLGAHRNHSVAHTQPVFAPGRIRPVPMRARARRSGPTAHPPLYRGKRAARVDAPWQRGRHDAGRHRLH</sequence>
<dbReference type="EMBL" id="CP018044">
    <property type="protein sequence ID" value="ATU20397.1"/>
    <property type="molecule type" value="Genomic_DNA"/>
</dbReference>
<feature type="region of interest" description="Disordered" evidence="1">
    <location>
        <begin position="54"/>
        <end position="85"/>
    </location>
</feature>
<dbReference type="Proteomes" id="UP000229907">
    <property type="component" value="Chromosome"/>
</dbReference>
<protein>
    <submittedName>
        <fullName evidence="2">Uncharacterized protein</fullName>
    </submittedName>
</protein>
<proteinExistence type="predicted"/>
<evidence type="ECO:0000256" key="1">
    <source>
        <dbReference type="SAM" id="MobiDB-lite"/>
    </source>
</evidence>
<evidence type="ECO:0000313" key="2">
    <source>
        <dbReference type="EMBL" id="ATU20397.1"/>
    </source>
</evidence>
<evidence type="ECO:0000313" key="3">
    <source>
        <dbReference type="Proteomes" id="UP000229907"/>
    </source>
</evidence>
<reference evidence="2 3" key="1">
    <citation type="submission" date="2016-11" db="EMBL/GenBank/DDBJ databases">
        <title>complete genome sequence of Bifidobacterium choerinum strain FMB-1.</title>
        <authorList>
            <person name="Park C.-S."/>
            <person name="Jung D.-H."/>
            <person name="Choi D.-S."/>
        </authorList>
    </citation>
    <scope>NUCLEOTIDE SEQUENCE [LARGE SCALE GENOMIC DNA]</scope>
    <source>
        <strain evidence="2 3">FMB-1</strain>
    </source>
</reference>
<dbReference type="KEGG" id="bcho:BcFMB_05090"/>
<dbReference type="AlphaFoldDB" id="A0A2D3D5J3"/>
<feature type="compositionally biased region" description="Basic and acidic residues" evidence="1">
    <location>
        <begin position="54"/>
        <end position="77"/>
    </location>
</feature>
<name>A0A2D3D5J3_9BIFI</name>